<dbReference type="PANTHER" id="PTHR14969">
    <property type="entry name" value="SPHINGOSINE-1-PHOSPHATE PHOSPHOHYDROLASE"/>
    <property type="match status" value="1"/>
</dbReference>
<dbReference type="KEGG" id="rhs:A3Q41_02632"/>
<dbReference type="Pfam" id="PF01569">
    <property type="entry name" value="PAP2"/>
    <property type="match status" value="1"/>
</dbReference>
<keyword evidence="3" id="KW-0808">Transferase</keyword>
<proteinExistence type="predicted"/>
<evidence type="ECO:0000313" key="4">
    <source>
        <dbReference type="Proteomes" id="UP000076038"/>
    </source>
</evidence>
<dbReference type="Gene3D" id="1.20.144.10">
    <property type="entry name" value="Phosphatidic acid phosphatase type 2/haloperoxidase"/>
    <property type="match status" value="2"/>
</dbReference>
<dbReference type="CDD" id="cd03392">
    <property type="entry name" value="PAP2_like_2"/>
    <property type="match status" value="1"/>
</dbReference>
<accession>A0A143QNE9</accession>
<dbReference type="SUPFAM" id="SSF48317">
    <property type="entry name" value="Acid phosphatase/Vanadium-dependent haloperoxidase"/>
    <property type="match status" value="1"/>
</dbReference>
<dbReference type="PANTHER" id="PTHR14969:SF13">
    <property type="entry name" value="AT30094P"/>
    <property type="match status" value="1"/>
</dbReference>
<dbReference type="Proteomes" id="UP000076038">
    <property type="component" value="Chromosome"/>
</dbReference>
<sequence>MGPDHAVLEWMVEHRVGWVTTMFWIITTVGNTFMMFVLSAGAWGALLTSKRTVDAWMVAGSMLTGWGLMNALKFAFARERPPIPERLVEISSHSFPSGHATMSMLLATVAIAVMLRSSTPWLHRPVLLALPVVAALLIGFSRIYLGAHWTTDVLAGWVFGALWGLGWIYAEKAISARNPSAAR</sequence>
<dbReference type="InterPro" id="IPR036938">
    <property type="entry name" value="PAP2/HPO_sf"/>
</dbReference>
<dbReference type="EMBL" id="CP015220">
    <property type="protein sequence ID" value="AMY23927.1"/>
    <property type="molecule type" value="Genomic_DNA"/>
</dbReference>
<keyword evidence="1" id="KW-0472">Membrane</keyword>
<gene>
    <name evidence="3" type="primary">lpxT</name>
    <name evidence="3" type="ORF">A3Q41_02632</name>
</gene>
<dbReference type="SMART" id="SM00014">
    <property type="entry name" value="acidPPc"/>
    <property type="match status" value="1"/>
</dbReference>
<organism evidence="3 4">
    <name type="scientific">Rhodococcoides fascians</name>
    <name type="common">Rhodococcus fascians</name>
    <dbReference type="NCBI Taxonomy" id="1828"/>
    <lineage>
        <taxon>Bacteria</taxon>
        <taxon>Bacillati</taxon>
        <taxon>Actinomycetota</taxon>
        <taxon>Actinomycetes</taxon>
        <taxon>Mycobacteriales</taxon>
        <taxon>Nocardiaceae</taxon>
        <taxon>Rhodococcoides</taxon>
    </lineage>
</organism>
<reference evidence="4" key="2">
    <citation type="submission" date="2016-04" db="EMBL/GenBank/DDBJ databases">
        <title>Complete Genome and Plasmid Sequences for Rhodococcus fascians D188 and Draft Sequences for Rhodococcus spp. Isolates PBTS 1 and PBTS 2.</title>
        <authorList>
            <person name="Stamer R."/>
            <person name="Vereecke D."/>
            <person name="Zhang Y."/>
            <person name="Schilkey F."/>
            <person name="Devitt N."/>
            <person name="Randall J."/>
        </authorList>
    </citation>
    <scope>NUCLEOTIDE SEQUENCE [LARGE SCALE GENOMIC DNA]</scope>
    <source>
        <strain evidence="4">PBTS2</strain>
    </source>
</reference>
<evidence type="ECO:0000256" key="1">
    <source>
        <dbReference type="SAM" id="Phobius"/>
    </source>
</evidence>
<keyword evidence="1" id="KW-0812">Transmembrane</keyword>
<keyword evidence="4" id="KW-1185">Reference proteome</keyword>
<feature type="transmembrane region" description="Helical" evidence="1">
    <location>
        <begin position="55"/>
        <end position="76"/>
    </location>
</feature>
<feature type="transmembrane region" description="Helical" evidence="1">
    <location>
        <begin position="22"/>
        <end position="43"/>
    </location>
</feature>
<dbReference type="AlphaFoldDB" id="A0A143QNE9"/>
<evidence type="ECO:0000313" key="3">
    <source>
        <dbReference type="EMBL" id="AMY23927.1"/>
    </source>
</evidence>
<feature type="transmembrane region" description="Helical" evidence="1">
    <location>
        <begin position="153"/>
        <end position="170"/>
    </location>
</feature>
<dbReference type="GO" id="GO:0016740">
    <property type="term" value="F:transferase activity"/>
    <property type="evidence" value="ECO:0007669"/>
    <property type="project" value="UniProtKB-KW"/>
</dbReference>
<name>A0A143QNE9_RHOFA</name>
<dbReference type="PATRIC" id="fig|1653479.3.peg.2662"/>
<keyword evidence="1" id="KW-1133">Transmembrane helix</keyword>
<dbReference type="EC" id="2.7.4.-" evidence="3"/>
<dbReference type="InterPro" id="IPR000326">
    <property type="entry name" value="PAP2/HPO"/>
</dbReference>
<feature type="domain" description="Phosphatidic acid phosphatase type 2/haloperoxidase" evidence="2">
    <location>
        <begin position="57"/>
        <end position="168"/>
    </location>
</feature>
<dbReference type="RefSeq" id="WP_228139154.1">
    <property type="nucleotide sequence ID" value="NZ_CP015220.1"/>
</dbReference>
<protein>
    <submittedName>
        <fullName evidence="3">Lipid A 1-diphosphate synthase</fullName>
        <ecNumber evidence="3">2.7.4.-</ecNumber>
    </submittedName>
</protein>
<evidence type="ECO:0000259" key="2">
    <source>
        <dbReference type="SMART" id="SM00014"/>
    </source>
</evidence>
<feature type="transmembrane region" description="Helical" evidence="1">
    <location>
        <begin position="96"/>
        <end position="115"/>
    </location>
</feature>
<feature type="transmembrane region" description="Helical" evidence="1">
    <location>
        <begin position="127"/>
        <end position="147"/>
    </location>
</feature>
<reference evidence="3 4" key="1">
    <citation type="journal article" date="2016" name="Genome Announc.">
        <title>Complete Genome and Plasmid Sequences for Rhodococcus fascians D188 and Draft Sequences for Rhodococcus Isolates PBTS 1 and PBTS 2.</title>
        <authorList>
            <person name="Stamler R.A."/>
            <person name="Vereecke D."/>
            <person name="Zhang Y."/>
            <person name="Schilkey F."/>
            <person name="Devitt N."/>
            <person name="Randall J.J."/>
        </authorList>
    </citation>
    <scope>NUCLEOTIDE SEQUENCE [LARGE SCALE GENOMIC DNA]</scope>
    <source>
        <strain evidence="3 4">PBTS2</strain>
    </source>
</reference>